<keyword evidence="1" id="KW-0175">Coiled coil</keyword>
<dbReference type="AlphaFoldDB" id="A0A9P0B061"/>
<feature type="coiled-coil region" evidence="1">
    <location>
        <begin position="211"/>
        <end position="252"/>
    </location>
</feature>
<dbReference type="EMBL" id="OV121133">
    <property type="protein sequence ID" value="CAH0551138.1"/>
    <property type="molecule type" value="Genomic_DNA"/>
</dbReference>
<feature type="region of interest" description="Disordered" evidence="2">
    <location>
        <begin position="120"/>
        <end position="157"/>
    </location>
</feature>
<reference evidence="3" key="1">
    <citation type="submission" date="2021-12" db="EMBL/GenBank/DDBJ databases">
        <authorList>
            <person name="King R."/>
        </authorList>
    </citation>
    <scope>NUCLEOTIDE SEQUENCE</scope>
</reference>
<accession>A0A9P0B061</accession>
<protein>
    <submittedName>
        <fullName evidence="3">Uncharacterized protein</fullName>
    </submittedName>
</protein>
<feature type="compositionally biased region" description="Basic residues" evidence="2">
    <location>
        <begin position="125"/>
        <end position="140"/>
    </location>
</feature>
<evidence type="ECO:0000256" key="2">
    <source>
        <dbReference type="SAM" id="MobiDB-lite"/>
    </source>
</evidence>
<evidence type="ECO:0000313" key="3">
    <source>
        <dbReference type="EMBL" id="CAH0551138.1"/>
    </source>
</evidence>
<name>A0A9P0B061_BRAAE</name>
<keyword evidence="4" id="KW-1185">Reference proteome</keyword>
<sequence>MQTNIEDGVSTFNIEDIPIIIVPETTDWPEIIIDETILSLEKNDHSNFKPSEDSTNEIRNYLTWPETPHRKNKNPKKGTEKMPYVITSSGWKKIFCEKKLTKENIELEKEKRLKLKSIKEEKQKSAKANKQKKKINKSKLKNNENDANDKNEMELENNKENDGIKENLVHFSCAKKIKKCCGLTLAENESSVEDALNGITSDNMLLLKLLVTELRMNNKLLMEKMEAQEVKLEEKDTQIEKLQSKINFMENKQSCRQAKFKSPAMSKTYAACASVLTSQDKLNVVNKNLNKQVKDQDLYGFQAQKMNEIINLASDQVPNSETSNITYKKNQNKVKPKIGTANNNLTDCTFAGREETGKKAWLFISRVKDSTTEEDVKKYVCNKTKTEADDVVVKTISTSYKKKDTDTTELRDAQGSPHLRTVCRFGIKHIMLDPTTGQSIIPPGPSEEIVDTNPNQGIAPGSLTESDTTEHLDLTQGDGEDNSRKPPSTAEQLGASQT</sequence>
<feature type="region of interest" description="Disordered" evidence="2">
    <location>
        <begin position="436"/>
        <end position="498"/>
    </location>
</feature>
<organism evidence="3 4">
    <name type="scientific">Brassicogethes aeneus</name>
    <name type="common">Rape pollen beetle</name>
    <name type="synonym">Meligethes aeneus</name>
    <dbReference type="NCBI Taxonomy" id="1431903"/>
    <lineage>
        <taxon>Eukaryota</taxon>
        <taxon>Metazoa</taxon>
        <taxon>Ecdysozoa</taxon>
        <taxon>Arthropoda</taxon>
        <taxon>Hexapoda</taxon>
        <taxon>Insecta</taxon>
        <taxon>Pterygota</taxon>
        <taxon>Neoptera</taxon>
        <taxon>Endopterygota</taxon>
        <taxon>Coleoptera</taxon>
        <taxon>Polyphaga</taxon>
        <taxon>Cucujiformia</taxon>
        <taxon>Nitidulidae</taxon>
        <taxon>Meligethinae</taxon>
        <taxon>Brassicogethes</taxon>
    </lineage>
</organism>
<dbReference type="OrthoDB" id="10667601at2759"/>
<dbReference type="Proteomes" id="UP001154078">
    <property type="component" value="Chromosome 2"/>
</dbReference>
<proteinExistence type="predicted"/>
<evidence type="ECO:0000256" key="1">
    <source>
        <dbReference type="SAM" id="Coils"/>
    </source>
</evidence>
<gene>
    <name evidence="3" type="ORF">MELIAE_LOCUS3817</name>
</gene>
<feature type="compositionally biased region" description="Polar residues" evidence="2">
    <location>
        <begin position="485"/>
        <end position="498"/>
    </location>
</feature>
<evidence type="ECO:0000313" key="4">
    <source>
        <dbReference type="Proteomes" id="UP001154078"/>
    </source>
</evidence>
<feature type="compositionally biased region" description="Basic and acidic residues" evidence="2">
    <location>
        <begin position="141"/>
        <end position="157"/>
    </location>
</feature>